<dbReference type="EMBL" id="CM043015">
    <property type="protein sequence ID" value="KAI4469434.1"/>
    <property type="molecule type" value="Genomic_DNA"/>
</dbReference>
<keyword evidence="2" id="KW-1185">Reference proteome</keyword>
<sequence>MLIRKRMLILQVKPCLLCRPKNVQDSEKAKTDLKNKLLSPVNLEIGIKGIKTVKDGGILIKCTNKTEVDKLKTEAQNKLHKNYVIKTYPKKNPRVKIVGFEDEYTEESLLRCINKQNSQLNLSLAQITVKLIKKMKTTFMAILECDPSTFQRFMKQEKVNIGWSICRVFEHIRVLRCFRCGGFNHIAANCKSTVTCISCASTDHTTEDCKCSTRKCANCLDVKGVIDLDLDVNHSIYDLNCPET</sequence>
<comment type="caution">
    <text evidence="1">The sequence shown here is derived from an EMBL/GenBank/DDBJ whole genome shotgun (WGS) entry which is preliminary data.</text>
</comment>
<evidence type="ECO:0000313" key="2">
    <source>
        <dbReference type="Proteomes" id="UP001056778"/>
    </source>
</evidence>
<dbReference type="Proteomes" id="UP001056778">
    <property type="component" value="Chromosome 1"/>
</dbReference>
<proteinExistence type="predicted"/>
<evidence type="ECO:0000313" key="1">
    <source>
        <dbReference type="EMBL" id="KAI4469434.1"/>
    </source>
</evidence>
<reference evidence="1" key="1">
    <citation type="submission" date="2022-04" db="EMBL/GenBank/DDBJ databases">
        <title>Chromosome-scale genome assembly of Holotrichia oblita Faldermann.</title>
        <authorList>
            <person name="Rongchong L."/>
        </authorList>
    </citation>
    <scope>NUCLEOTIDE SEQUENCE</scope>
    <source>
        <strain evidence="1">81SQS9</strain>
    </source>
</reference>
<accession>A0ACB9TRI4</accession>
<gene>
    <name evidence="1" type="ORF">MML48_1g07249</name>
</gene>
<name>A0ACB9TRI4_HOLOL</name>
<organism evidence="1 2">
    <name type="scientific">Holotrichia oblita</name>
    <name type="common">Chafer beetle</name>
    <dbReference type="NCBI Taxonomy" id="644536"/>
    <lineage>
        <taxon>Eukaryota</taxon>
        <taxon>Metazoa</taxon>
        <taxon>Ecdysozoa</taxon>
        <taxon>Arthropoda</taxon>
        <taxon>Hexapoda</taxon>
        <taxon>Insecta</taxon>
        <taxon>Pterygota</taxon>
        <taxon>Neoptera</taxon>
        <taxon>Endopterygota</taxon>
        <taxon>Coleoptera</taxon>
        <taxon>Polyphaga</taxon>
        <taxon>Scarabaeiformia</taxon>
        <taxon>Scarabaeidae</taxon>
        <taxon>Melolonthinae</taxon>
        <taxon>Holotrichia</taxon>
    </lineage>
</organism>
<protein>
    <submittedName>
        <fullName evidence="1">Zinc finger cchc-type superfamily</fullName>
    </submittedName>
</protein>